<reference evidence="3" key="1">
    <citation type="submission" date="2022-06" db="EMBL/GenBank/DDBJ databases">
        <title>Complete genome sequences of two strains of the flax pathogen Septoria linicola.</title>
        <authorList>
            <person name="Lapalu N."/>
            <person name="Simon A."/>
            <person name="Demenou B."/>
            <person name="Paumier D."/>
            <person name="Guillot M.-P."/>
            <person name="Gout L."/>
            <person name="Valade R."/>
        </authorList>
    </citation>
    <scope>NUCLEOTIDE SEQUENCE</scope>
    <source>
        <strain evidence="3">SE15195</strain>
    </source>
</reference>
<feature type="region of interest" description="Disordered" evidence="1">
    <location>
        <begin position="252"/>
        <end position="300"/>
    </location>
</feature>
<feature type="compositionally biased region" description="Basic residues" evidence="1">
    <location>
        <begin position="258"/>
        <end position="267"/>
    </location>
</feature>
<dbReference type="Proteomes" id="UP001056384">
    <property type="component" value="Chromosome 2"/>
</dbReference>
<accession>A0A9Q9ALF0</accession>
<feature type="transmembrane region" description="Helical" evidence="2">
    <location>
        <begin position="95"/>
        <end position="118"/>
    </location>
</feature>
<name>A0A9Q9ALF0_9PEZI</name>
<dbReference type="AlphaFoldDB" id="A0A9Q9ALF0"/>
<keyword evidence="4" id="KW-1185">Reference proteome</keyword>
<feature type="transmembrane region" description="Helical" evidence="2">
    <location>
        <begin position="157"/>
        <end position="181"/>
    </location>
</feature>
<keyword evidence="2" id="KW-1133">Transmembrane helix</keyword>
<feature type="region of interest" description="Disordered" evidence="1">
    <location>
        <begin position="340"/>
        <end position="365"/>
    </location>
</feature>
<gene>
    <name evidence="3" type="ORF">Slin15195_G035030</name>
</gene>
<evidence type="ECO:0000256" key="2">
    <source>
        <dbReference type="SAM" id="Phobius"/>
    </source>
</evidence>
<feature type="region of interest" description="Disordered" evidence="1">
    <location>
        <begin position="434"/>
        <end position="454"/>
    </location>
</feature>
<evidence type="ECO:0000313" key="4">
    <source>
        <dbReference type="Proteomes" id="UP001056384"/>
    </source>
</evidence>
<evidence type="ECO:0000256" key="1">
    <source>
        <dbReference type="SAM" id="MobiDB-lite"/>
    </source>
</evidence>
<evidence type="ECO:0000313" key="3">
    <source>
        <dbReference type="EMBL" id="USW50184.1"/>
    </source>
</evidence>
<protein>
    <submittedName>
        <fullName evidence="3">Uncharacterized protein</fullName>
    </submittedName>
</protein>
<feature type="region of interest" description="Disordered" evidence="1">
    <location>
        <begin position="386"/>
        <end position="407"/>
    </location>
</feature>
<proteinExistence type="predicted"/>
<dbReference type="EMBL" id="CP099419">
    <property type="protein sequence ID" value="USW50184.1"/>
    <property type="molecule type" value="Genomic_DNA"/>
</dbReference>
<feature type="compositionally biased region" description="Basic and acidic residues" evidence="1">
    <location>
        <begin position="600"/>
        <end position="618"/>
    </location>
</feature>
<keyword evidence="2" id="KW-0812">Transmembrane</keyword>
<keyword evidence="2" id="KW-0472">Membrane</keyword>
<feature type="region of interest" description="Disordered" evidence="1">
    <location>
        <begin position="583"/>
        <end position="618"/>
    </location>
</feature>
<organism evidence="3 4">
    <name type="scientific">Septoria linicola</name>
    <dbReference type="NCBI Taxonomy" id="215465"/>
    <lineage>
        <taxon>Eukaryota</taxon>
        <taxon>Fungi</taxon>
        <taxon>Dikarya</taxon>
        <taxon>Ascomycota</taxon>
        <taxon>Pezizomycotina</taxon>
        <taxon>Dothideomycetes</taxon>
        <taxon>Dothideomycetidae</taxon>
        <taxon>Mycosphaerellales</taxon>
        <taxon>Mycosphaerellaceae</taxon>
        <taxon>Septoria</taxon>
    </lineage>
</organism>
<feature type="transmembrane region" description="Helical" evidence="2">
    <location>
        <begin position="208"/>
        <end position="235"/>
    </location>
</feature>
<sequence>MPDQPYLYGQLEGSRSSVAYPYSDFNPRAATQAHYQAFAERAERQKRRIQQDGKPLINFNQHPDSYMMVNNPQVHHEPLPTNTKAKIVWTRWVQFVFRVFQEIGALGILVCVICLKMKNDGPGWMIRVAPAWDSVITLYAIYHLLRPAKGRTPNSSSSYHFFALFMDVALLPFYVFIALYANQNYTLQLNDENRWTSFFSTNFATTTVIFVTFIASIVVGGLHLISICLDIYLILMFRKIANLPPDMNPLEDNLTGSSRRRSMKHKYKNSEMSVSTDMSEKNPGYYSGSTMSGSRDSLAKEPEARVVPWGHSRMNSEHTYSPHNPDSARLSRQQYDEVTFHPGPLSARSSRVSVPGTGHRSRAGTVVSPAEHGAALYFEDVPPLPAYSDRPQSMHGTPEKYTSAPSKDIVKSQQKSGLLNDNWYVLPDEDVADLGTPRRNGNSRPTTAHAREPTLPNVELQRTDSFEPTQVQPLKMNPPTPPNPQSELAMTFIQEDKENYQPVEVGVARQLTVASHATAASSVYSESAPSLMTALTGNGRPNNGTPNRKQYGDLASATRGVRGNQSSAFSNFAQTKQGTRVISRSGADITDVNVYGNENSSRRRDVSGKVAEEGRGGW</sequence>
<feature type="transmembrane region" description="Helical" evidence="2">
    <location>
        <begin position="124"/>
        <end position="145"/>
    </location>
</feature>